<dbReference type="RefSeq" id="WP_193120502.1">
    <property type="nucleotide sequence ID" value="NZ_JADBGI010000003.1"/>
</dbReference>
<comment type="caution">
    <text evidence="2">The sequence shown here is derived from an EMBL/GenBank/DDBJ whole genome shotgun (WGS) entry which is preliminary data.</text>
</comment>
<dbReference type="InterPro" id="IPR021517">
    <property type="entry name" value="DUF3180"/>
</dbReference>
<keyword evidence="3" id="KW-1185">Reference proteome</keyword>
<dbReference type="Pfam" id="PF11377">
    <property type="entry name" value="DUF3180"/>
    <property type="match status" value="1"/>
</dbReference>
<accession>A0ABR9P1X7</accession>
<organism evidence="2 3">
    <name type="scientific">Nocardiopsis coralli</name>
    <dbReference type="NCBI Taxonomy" id="2772213"/>
    <lineage>
        <taxon>Bacteria</taxon>
        <taxon>Bacillati</taxon>
        <taxon>Actinomycetota</taxon>
        <taxon>Actinomycetes</taxon>
        <taxon>Streptosporangiales</taxon>
        <taxon>Nocardiopsidaceae</taxon>
        <taxon>Nocardiopsis</taxon>
    </lineage>
</organism>
<dbReference type="EMBL" id="JADBGI010000003">
    <property type="protein sequence ID" value="MBE2997847.1"/>
    <property type="molecule type" value="Genomic_DNA"/>
</dbReference>
<feature type="transmembrane region" description="Helical" evidence="1">
    <location>
        <begin position="84"/>
        <end position="112"/>
    </location>
</feature>
<gene>
    <name evidence="2" type="ORF">IDM40_03850</name>
</gene>
<keyword evidence="1" id="KW-0812">Transmembrane</keyword>
<dbReference type="Proteomes" id="UP000806528">
    <property type="component" value="Unassembled WGS sequence"/>
</dbReference>
<evidence type="ECO:0000313" key="3">
    <source>
        <dbReference type="Proteomes" id="UP000806528"/>
    </source>
</evidence>
<evidence type="ECO:0000256" key="1">
    <source>
        <dbReference type="SAM" id="Phobius"/>
    </source>
</evidence>
<protein>
    <submittedName>
        <fullName evidence="2">DUF3180 family protein</fullName>
    </submittedName>
</protein>
<sequence>MADEDQDPQNRLAPTGWRLPALLAVCGVLVGLLANQLVAGTPMVPWSAIPTLLLLALAELFTASRTRRRIRRAPGTEPMEPLSAARLLALAKASAVLAALVAGFFVGLALPLVETLALPVHREVFLNALGTSASAALLLGAALYLEQSCRVPDDERDDDAAA</sequence>
<keyword evidence="1" id="KW-0472">Membrane</keyword>
<name>A0ABR9P1X7_9ACTN</name>
<keyword evidence="1" id="KW-1133">Transmembrane helix</keyword>
<feature type="transmembrane region" description="Helical" evidence="1">
    <location>
        <begin position="44"/>
        <end position="63"/>
    </location>
</feature>
<proteinExistence type="predicted"/>
<evidence type="ECO:0000313" key="2">
    <source>
        <dbReference type="EMBL" id="MBE2997847.1"/>
    </source>
</evidence>
<feature type="transmembrane region" description="Helical" evidence="1">
    <location>
        <begin position="21"/>
        <end position="38"/>
    </location>
</feature>
<feature type="transmembrane region" description="Helical" evidence="1">
    <location>
        <begin position="124"/>
        <end position="145"/>
    </location>
</feature>
<reference evidence="2 3" key="1">
    <citation type="submission" date="2020-09" db="EMBL/GenBank/DDBJ databases">
        <title>Diversity and distribution of actinomycetes associated with coral in the coast of Hainan.</title>
        <authorList>
            <person name="Li F."/>
        </authorList>
    </citation>
    <scope>NUCLEOTIDE SEQUENCE [LARGE SCALE GENOMIC DNA]</scope>
    <source>
        <strain evidence="2 3">HNM0947</strain>
    </source>
</reference>